<reference evidence="2" key="1">
    <citation type="submission" date="2016-11" db="EMBL/GenBank/DDBJ databases">
        <authorList>
            <person name="Jaros S."/>
            <person name="Januszkiewicz K."/>
            <person name="Wedrychowicz H."/>
        </authorList>
    </citation>
    <scope>NUCLEOTIDE SEQUENCE [LARGE SCALE GENOMIC DNA]</scope>
    <source>
        <strain evidence="2">Y48</strain>
    </source>
</reference>
<protein>
    <submittedName>
        <fullName evidence="2">Uncharacterized protein</fullName>
    </submittedName>
</protein>
<organism evidence="2 3">
    <name type="scientific">Nocardia mangyaensis</name>
    <dbReference type="NCBI Taxonomy" id="2213200"/>
    <lineage>
        <taxon>Bacteria</taxon>
        <taxon>Bacillati</taxon>
        <taxon>Actinomycetota</taxon>
        <taxon>Actinomycetes</taxon>
        <taxon>Mycobacteriales</taxon>
        <taxon>Nocardiaceae</taxon>
        <taxon>Nocardia</taxon>
    </lineage>
</organism>
<evidence type="ECO:0000313" key="2">
    <source>
        <dbReference type="EMBL" id="APE36924.1"/>
    </source>
</evidence>
<keyword evidence="1" id="KW-0472">Membrane</keyword>
<keyword evidence="3" id="KW-1185">Reference proteome</keyword>
<feature type="transmembrane region" description="Helical" evidence="1">
    <location>
        <begin position="167"/>
        <end position="190"/>
    </location>
</feature>
<sequence>MTVRRFDLQSGWGYLCAAALSLVTLLLLFQPWLSAAGANGTITIDAFGNILAWPKEYGRPDSDVSGIWAALAAAAAVVTIGAVLLRLWIPVRSLSRVVLASAAATALLVVAGRYHLDRRAADLRALTERSDVLDGSLGDLLDTLLTGDRNRVADPGTTGAAGSGFELAATLSCGTAAAAVFVALLALLWYPGKAVATVQPVAAPREVAYGAPGGSGNRRSGNRKSGNRIEAPIIVSASMDPSEYWMPRTKTMVPGVTSETLVPARTKTLVSAFV</sequence>
<keyword evidence="1" id="KW-1133">Transmembrane helix</keyword>
<dbReference type="AlphaFoldDB" id="A0A1J0VXY9"/>
<accession>A0A1J0VXY9</accession>
<dbReference type="KEGG" id="nsl:BOX37_26675"/>
<dbReference type="Proteomes" id="UP000183810">
    <property type="component" value="Chromosome"/>
</dbReference>
<proteinExistence type="predicted"/>
<evidence type="ECO:0000313" key="3">
    <source>
        <dbReference type="Proteomes" id="UP000183810"/>
    </source>
</evidence>
<keyword evidence="1" id="KW-0812">Transmembrane</keyword>
<feature type="transmembrane region" description="Helical" evidence="1">
    <location>
        <begin position="97"/>
        <end position="116"/>
    </location>
</feature>
<name>A0A1J0VXY9_9NOCA</name>
<feature type="transmembrane region" description="Helical" evidence="1">
    <location>
        <begin position="64"/>
        <end position="85"/>
    </location>
</feature>
<evidence type="ECO:0000256" key="1">
    <source>
        <dbReference type="SAM" id="Phobius"/>
    </source>
</evidence>
<gene>
    <name evidence="2" type="ORF">BOX37_26675</name>
</gene>
<dbReference type="EMBL" id="CP018082">
    <property type="protein sequence ID" value="APE36924.1"/>
    <property type="molecule type" value="Genomic_DNA"/>
</dbReference>